<keyword evidence="4" id="KW-1185">Reference proteome</keyword>
<evidence type="ECO:0000256" key="1">
    <source>
        <dbReference type="SAM" id="Phobius"/>
    </source>
</evidence>
<dbReference type="eggNOG" id="COG1434">
    <property type="taxonomic scope" value="Bacteria"/>
</dbReference>
<dbReference type="Pfam" id="PF02698">
    <property type="entry name" value="DUF218"/>
    <property type="match status" value="1"/>
</dbReference>
<feature type="transmembrane region" description="Helical" evidence="1">
    <location>
        <begin position="39"/>
        <end position="59"/>
    </location>
</feature>
<sequence length="248" mass="27733">MSLGFLLKKFVTFFVEPLGLVVTLFAIGLFLLHVKRVRAAKIMLSLGLFLLLLFSYPPFTNFLVQNLENQYPKFDYTQNVKYIHVLGNGHNTDKSQPISSQISSGGTKRVLEGVIIHKRMPGSKIIFTGYEGKTDTPNAVMNAKLANALGIKYEDMIINGKPTDTKEEALFTKTLVGNESFILVTSATHMPRAMMLFTSLGMHPIPAPTNYYKSEFRGYLRAPDPGCFFISSIAIHEYLGILWAKLKS</sequence>
<dbReference type="EMBL" id="CP002205">
    <property type="protein sequence ID" value="ADN09339.1"/>
    <property type="molecule type" value="Genomic_DNA"/>
</dbReference>
<protein>
    <recommendedName>
        <fullName evidence="2">DUF218 domain-containing protein</fullName>
    </recommendedName>
</protein>
<dbReference type="PANTHER" id="PTHR30336">
    <property type="entry name" value="INNER MEMBRANE PROTEIN, PROBABLE PERMEASE"/>
    <property type="match status" value="1"/>
</dbReference>
<dbReference type="STRING" id="563040.Saut_1291"/>
<dbReference type="OrthoDB" id="9809813at2"/>
<dbReference type="HOGENOM" id="CLU_053514_0_1_7"/>
<gene>
    <name evidence="3" type="ordered locus">Saut_1291</name>
</gene>
<proteinExistence type="predicted"/>
<dbReference type="InterPro" id="IPR003848">
    <property type="entry name" value="DUF218"/>
</dbReference>
<feature type="transmembrane region" description="Helical" evidence="1">
    <location>
        <begin position="12"/>
        <end position="32"/>
    </location>
</feature>
<evidence type="ECO:0000313" key="4">
    <source>
        <dbReference type="Proteomes" id="UP000007803"/>
    </source>
</evidence>
<dbReference type="InterPro" id="IPR014729">
    <property type="entry name" value="Rossmann-like_a/b/a_fold"/>
</dbReference>
<dbReference type="RefSeq" id="WP_013327092.1">
    <property type="nucleotide sequence ID" value="NC_014506.1"/>
</dbReference>
<dbReference type="KEGG" id="sua:Saut_1291"/>
<keyword evidence="1" id="KW-1133">Transmembrane helix</keyword>
<name>E0UTH4_SULAO</name>
<dbReference type="InterPro" id="IPR051599">
    <property type="entry name" value="Cell_Envelope_Assoc"/>
</dbReference>
<reference evidence="4" key="1">
    <citation type="journal article" date="2010" name="Stand. Genomic Sci.">
        <title>Complete genome sequence of Sulfurimonas autotrophica type strain (OK10).</title>
        <authorList>
            <person name="Sikorski J."/>
            <person name="Munk C."/>
            <person name="Lapidus A."/>
            <person name="Djao O."/>
            <person name="Lucas S."/>
            <person name="Glavina Del Rio T."/>
            <person name="Nolan M."/>
            <person name="Tice H."/>
            <person name="Han C."/>
            <person name="Cheng J."/>
            <person name="Tapia R."/>
            <person name="Goodwin L."/>
            <person name="Pitluck S."/>
            <person name="Liolios K."/>
            <person name="Ivanova N."/>
            <person name="Mavromatis K."/>
            <person name="Mikhailova N."/>
            <person name="Pati A."/>
            <person name="Sims D."/>
            <person name="Meincke L."/>
            <person name="Brettin T."/>
            <person name="Detter J."/>
            <person name="Chen A."/>
            <person name="Palaniappan K."/>
            <person name="Land M."/>
            <person name="Hauser L."/>
            <person name="Chang Y."/>
            <person name="Jeffries C."/>
            <person name="Rohde M."/>
            <person name="Lang E."/>
            <person name="Spring S."/>
            <person name="Goker M."/>
            <person name="Woyke T."/>
            <person name="Bristow J."/>
            <person name="Eisen J."/>
            <person name="Markowitz V."/>
            <person name="Hugenholtz P."/>
            <person name="Kyrpides N."/>
            <person name="Klenk H."/>
        </authorList>
    </citation>
    <scope>NUCLEOTIDE SEQUENCE [LARGE SCALE GENOMIC DNA]</scope>
    <source>
        <strain evidence="4">ATCC BAA-671 / DSM 16294 / JCM 11897 / OK10</strain>
    </source>
</reference>
<feature type="domain" description="DUF218" evidence="2">
    <location>
        <begin position="82"/>
        <end position="240"/>
    </location>
</feature>
<dbReference type="AlphaFoldDB" id="E0UTH4"/>
<dbReference type="GO" id="GO:0000270">
    <property type="term" value="P:peptidoglycan metabolic process"/>
    <property type="evidence" value="ECO:0007669"/>
    <property type="project" value="TreeGrafter"/>
</dbReference>
<dbReference type="Gene3D" id="3.40.50.620">
    <property type="entry name" value="HUPs"/>
    <property type="match status" value="1"/>
</dbReference>
<organism evidence="3 4">
    <name type="scientific">Sulfurimonas autotrophica (strain ATCC BAA-671 / DSM 16294 / JCM 11897 / OK10)</name>
    <dbReference type="NCBI Taxonomy" id="563040"/>
    <lineage>
        <taxon>Bacteria</taxon>
        <taxon>Pseudomonadati</taxon>
        <taxon>Campylobacterota</taxon>
        <taxon>Epsilonproteobacteria</taxon>
        <taxon>Campylobacterales</taxon>
        <taxon>Sulfurimonadaceae</taxon>
        <taxon>Sulfurimonas</taxon>
    </lineage>
</organism>
<evidence type="ECO:0000259" key="2">
    <source>
        <dbReference type="Pfam" id="PF02698"/>
    </source>
</evidence>
<keyword evidence="1" id="KW-0472">Membrane</keyword>
<dbReference type="Proteomes" id="UP000007803">
    <property type="component" value="Chromosome"/>
</dbReference>
<evidence type="ECO:0000313" key="3">
    <source>
        <dbReference type="EMBL" id="ADN09339.1"/>
    </source>
</evidence>
<keyword evidence="1" id="KW-0812">Transmembrane</keyword>
<dbReference type="CDD" id="cd06259">
    <property type="entry name" value="YdcF-like"/>
    <property type="match status" value="1"/>
</dbReference>
<accession>E0UTH4</accession>
<dbReference type="GO" id="GO:0043164">
    <property type="term" value="P:Gram-negative-bacterium-type cell wall biogenesis"/>
    <property type="evidence" value="ECO:0007669"/>
    <property type="project" value="TreeGrafter"/>
</dbReference>
<dbReference type="GO" id="GO:0005886">
    <property type="term" value="C:plasma membrane"/>
    <property type="evidence" value="ECO:0007669"/>
    <property type="project" value="TreeGrafter"/>
</dbReference>
<dbReference type="PANTHER" id="PTHR30336:SF4">
    <property type="entry name" value="ENVELOPE BIOGENESIS FACTOR ELYC"/>
    <property type="match status" value="1"/>
</dbReference>